<evidence type="ECO:0000256" key="12">
    <source>
        <dbReference type="SAM" id="SignalP"/>
    </source>
</evidence>
<keyword evidence="6 11" id="KW-0472">Membrane</keyword>
<evidence type="ECO:0000259" key="13">
    <source>
        <dbReference type="PROSITE" id="PS50259"/>
    </source>
</evidence>
<feature type="compositionally biased region" description="Basic and acidic residues" evidence="10">
    <location>
        <begin position="847"/>
        <end position="860"/>
    </location>
</feature>
<dbReference type="PROSITE" id="PS50259">
    <property type="entry name" value="G_PROTEIN_RECEP_F3_4"/>
    <property type="match status" value="1"/>
</dbReference>
<feature type="transmembrane region" description="Helical" evidence="11">
    <location>
        <begin position="601"/>
        <end position="621"/>
    </location>
</feature>
<dbReference type="Gene3D" id="3.40.50.2300">
    <property type="match status" value="2"/>
</dbReference>
<evidence type="ECO:0000313" key="15">
    <source>
        <dbReference type="Proteomes" id="UP001152320"/>
    </source>
</evidence>
<feature type="signal peptide" evidence="12">
    <location>
        <begin position="1"/>
        <end position="23"/>
    </location>
</feature>
<dbReference type="Pfam" id="PF01094">
    <property type="entry name" value="ANF_receptor"/>
    <property type="match status" value="1"/>
</dbReference>
<dbReference type="PANTHER" id="PTHR24060">
    <property type="entry name" value="METABOTROPIC GLUTAMATE RECEPTOR"/>
    <property type="match status" value="1"/>
</dbReference>
<evidence type="ECO:0000256" key="11">
    <source>
        <dbReference type="SAM" id="Phobius"/>
    </source>
</evidence>
<feature type="transmembrane region" description="Helical" evidence="11">
    <location>
        <begin position="633"/>
        <end position="654"/>
    </location>
</feature>
<evidence type="ECO:0000256" key="7">
    <source>
        <dbReference type="ARBA" id="ARBA00023170"/>
    </source>
</evidence>
<comment type="caution">
    <text evidence="14">The sequence shown here is derived from an EMBL/GenBank/DDBJ whole genome shotgun (WGS) entry which is preliminary data.</text>
</comment>
<evidence type="ECO:0000256" key="6">
    <source>
        <dbReference type="ARBA" id="ARBA00023136"/>
    </source>
</evidence>
<evidence type="ECO:0000256" key="9">
    <source>
        <dbReference type="ARBA" id="ARBA00023224"/>
    </source>
</evidence>
<dbReference type="PRINTS" id="PR01176">
    <property type="entry name" value="GABABRECEPTR"/>
</dbReference>
<organism evidence="14 15">
    <name type="scientific">Holothuria leucospilota</name>
    <name type="common">Black long sea cucumber</name>
    <name type="synonym">Mertensiothuria leucospilota</name>
    <dbReference type="NCBI Taxonomy" id="206669"/>
    <lineage>
        <taxon>Eukaryota</taxon>
        <taxon>Metazoa</taxon>
        <taxon>Echinodermata</taxon>
        <taxon>Eleutherozoa</taxon>
        <taxon>Echinozoa</taxon>
        <taxon>Holothuroidea</taxon>
        <taxon>Aspidochirotacea</taxon>
        <taxon>Aspidochirotida</taxon>
        <taxon>Holothuriidae</taxon>
        <taxon>Holothuria</taxon>
    </lineage>
</organism>
<evidence type="ECO:0000256" key="4">
    <source>
        <dbReference type="ARBA" id="ARBA00022989"/>
    </source>
</evidence>
<evidence type="ECO:0000256" key="3">
    <source>
        <dbReference type="ARBA" id="ARBA00022692"/>
    </source>
</evidence>
<dbReference type="PRINTS" id="PR00248">
    <property type="entry name" value="GPCRMGR"/>
</dbReference>
<feature type="transmembrane region" description="Helical" evidence="11">
    <location>
        <begin position="758"/>
        <end position="778"/>
    </location>
</feature>
<feature type="chain" id="PRO_5040480652" evidence="12">
    <location>
        <begin position="24"/>
        <end position="930"/>
    </location>
</feature>
<evidence type="ECO:0000256" key="10">
    <source>
        <dbReference type="SAM" id="MobiDB-lite"/>
    </source>
</evidence>
<dbReference type="InterPro" id="IPR017978">
    <property type="entry name" value="GPCR_3_C"/>
</dbReference>
<dbReference type="Pfam" id="PF00003">
    <property type="entry name" value="7tm_3"/>
    <property type="match status" value="1"/>
</dbReference>
<keyword evidence="4 11" id="KW-1133">Transmembrane helix</keyword>
<feature type="transmembrane region" description="Helical" evidence="11">
    <location>
        <begin position="790"/>
        <end position="812"/>
    </location>
</feature>
<dbReference type="InterPro" id="IPR000337">
    <property type="entry name" value="GPCR_3"/>
</dbReference>
<dbReference type="Gene3D" id="2.10.50.30">
    <property type="entry name" value="GPCR, family 3, nine cysteines domain"/>
    <property type="match status" value="1"/>
</dbReference>
<keyword evidence="12" id="KW-0732">Signal</keyword>
<accession>A0A9Q1C3J7</accession>
<feature type="compositionally biased region" description="Polar residues" evidence="10">
    <location>
        <begin position="835"/>
        <end position="846"/>
    </location>
</feature>
<comment type="subcellular location">
    <subcellularLocation>
        <location evidence="1">Cell membrane</location>
        <topology evidence="1">Multi-pass membrane protein</topology>
    </subcellularLocation>
</comment>
<feature type="domain" description="G-protein coupled receptors family 3 profile" evidence="13">
    <location>
        <begin position="563"/>
        <end position="818"/>
    </location>
</feature>
<dbReference type="GO" id="GO:0005886">
    <property type="term" value="C:plasma membrane"/>
    <property type="evidence" value="ECO:0007669"/>
    <property type="project" value="UniProtKB-SubCell"/>
</dbReference>
<keyword evidence="7 14" id="KW-0675">Receptor</keyword>
<feature type="transmembrane region" description="Helical" evidence="11">
    <location>
        <begin position="726"/>
        <end position="746"/>
    </location>
</feature>
<dbReference type="InterPro" id="IPR028082">
    <property type="entry name" value="Peripla_BP_I"/>
</dbReference>
<dbReference type="EMBL" id="JAIZAY010000008">
    <property type="protein sequence ID" value="KAJ8037967.1"/>
    <property type="molecule type" value="Genomic_DNA"/>
</dbReference>
<evidence type="ECO:0000256" key="5">
    <source>
        <dbReference type="ARBA" id="ARBA00023040"/>
    </source>
</evidence>
<keyword evidence="2" id="KW-1003">Cell membrane</keyword>
<dbReference type="GO" id="GO:0004930">
    <property type="term" value="F:G protein-coupled receptor activity"/>
    <property type="evidence" value="ECO:0007669"/>
    <property type="project" value="UniProtKB-KW"/>
</dbReference>
<evidence type="ECO:0000313" key="14">
    <source>
        <dbReference type="EMBL" id="KAJ8037967.1"/>
    </source>
</evidence>
<dbReference type="SUPFAM" id="SSF53822">
    <property type="entry name" value="Periplasmic binding protein-like I"/>
    <property type="match status" value="1"/>
</dbReference>
<feature type="transmembrane region" description="Helical" evidence="11">
    <location>
        <begin position="675"/>
        <end position="697"/>
    </location>
</feature>
<sequence>MKIFALKALSVFTAFSVLSKCFGLVKVYKKNGDFIVGGLAAFHLNFAETGDCGSIHTLGALRRGEAMAYATSKINNDSNILDGYTLGYEIYDVCGSQEQTLKHALLFLPPFRSDDDVLGVVGPERSSSSIQATYVLGLYNISLVSYLSTSDELSNSDRFPYFFRTVPPDKFQVSAIIDILVNFNWTYVAFIYSDDSYGRNAEAEFQAQAEDNNICVAFSNKLVFPGTNDYRSSLQGTIRRLIDLKETSLLSVAILFLQFEVVRDFFALAREEGIDRDFIWIGSDGWGLYDLEPVSGSESTAVGAFTIIPKAAPHQEFEEYFKKILKSSSNDNPWLPEFSTNPSICEMQRTMCTFHDDPGLSFASLVIDSVEVLARGLDAMRKELCTGSMNMKACRSLLLSNRRLLRDHFLNVTYYSSSNGLVKFTADGDAMGRYQIRYLNQDENDDYNFDEVGTWTETGNDQGLELDDVDWYLKRSVSSRGSTYSDSNVPKSVCSDPCEPLQVQSGTILDCCWTCSVCMDNEIIVDNECVSCFIVENRTYMWPDETLSYCRKLDYVKLRDEVSKVLPLLLAVLGLVPSTIIAYLYIKYRNKRLIKASSRELGYIVLVGVFLLHLSAILYSTPPVNITCYLRRIVPHIANSFIYVSLATMTIRLYRIFESGKKTTKRPKFISPVTQVMITLVLSLLPQLTWGILWILVEPPNVSIIKPTAQRQAIEMMCTTSIPHEIGQLCWDLFVVSICCVFAVLARKLPTNYNQTRFIGFCVFSTLVVLIAFAPAFFTSQVANQQDLYTAIGAIIQSTVVLVLIFGVKIYAIYTVKEGDQHVLTTASGTVTKMKNAGPSETNVNSDDNRKASIEGDTKTKSPHTLPAPCPASPTVSKKQSYDIATQTCEKDASADSVYISDGPMRTLRRLYDSKSIEIGFDLQGEGIMV</sequence>
<keyword evidence="15" id="KW-1185">Reference proteome</keyword>
<keyword evidence="9" id="KW-0807">Transducer</keyword>
<reference evidence="14" key="1">
    <citation type="submission" date="2021-10" db="EMBL/GenBank/DDBJ databases">
        <title>Tropical sea cucumber genome reveals ecological adaptation and Cuvierian tubules defense mechanism.</title>
        <authorList>
            <person name="Chen T."/>
        </authorList>
    </citation>
    <scope>NUCLEOTIDE SEQUENCE</scope>
    <source>
        <strain evidence="14">Nanhai2018</strain>
        <tissue evidence="14">Muscle</tissue>
    </source>
</reference>
<dbReference type="InterPro" id="IPR001828">
    <property type="entry name" value="ANF_lig-bd_rcpt"/>
</dbReference>
<dbReference type="OrthoDB" id="5984008at2759"/>
<dbReference type="AlphaFoldDB" id="A0A9Q1C3J7"/>
<gene>
    <name evidence="14" type="ORF">HOLleu_18922</name>
</gene>
<proteinExistence type="predicted"/>
<evidence type="ECO:0000256" key="2">
    <source>
        <dbReference type="ARBA" id="ARBA00022475"/>
    </source>
</evidence>
<dbReference type="InterPro" id="IPR050726">
    <property type="entry name" value="mGluR"/>
</dbReference>
<protein>
    <submittedName>
        <fullName evidence="14">Metabotropic glutamate receptor 3</fullName>
    </submittedName>
</protein>
<feature type="region of interest" description="Disordered" evidence="10">
    <location>
        <begin position="835"/>
        <end position="874"/>
    </location>
</feature>
<keyword evidence="5" id="KW-0297">G-protein coupled receptor</keyword>
<name>A0A9Q1C3J7_HOLLE</name>
<keyword evidence="8" id="KW-0325">Glycoprotein</keyword>
<feature type="transmembrane region" description="Helical" evidence="11">
    <location>
        <begin position="565"/>
        <end position="586"/>
    </location>
</feature>
<dbReference type="InterPro" id="IPR038550">
    <property type="entry name" value="GPCR_3_9-Cys_sf"/>
</dbReference>
<dbReference type="Proteomes" id="UP001152320">
    <property type="component" value="Chromosome 8"/>
</dbReference>
<keyword evidence="3 11" id="KW-0812">Transmembrane</keyword>
<dbReference type="FunFam" id="3.40.50.2300:FF:000145">
    <property type="entry name" value="Glutamate receptor, metabotropic"/>
    <property type="match status" value="1"/>
</dbReference>
<dbReference type="CDD" id="cd13953">
    <property type="entry name" value="7tm_classC_mGluR-like"/>
    <property type="match status" value="1"/>
</dbReference>
<evidence type="ECO:0000256" key="8">
    <source>
        <dbReference type="ARBA" id="ARBA00023180"/>
    </source>
</evidence>
<evidence type="ECO:0000256" key="1">
    <source>
        <dbReference type="ARBA" id="ARBA00004651"/>
    </source>
</evidence>